<keyword evidence="12" id="KW-1185">Reference proteome</keyword>
<dbReference type="InterPro" id="IPR009056">
    <property type="entry name" value="Cyt_c-like_dom"/>
</dbReference>
<evidence type="ECO:0000256" key="1">
    <source>
        <dbReference type="ARBA" id="ARBA00021020"/>
    </source>
</evidence>
<dbReference type="Proteomes" id="UP001564408">
    <property type="component" value="Unassembled WGS sequence"/>
</dbReference>
<evidence type="ECO:0000256" key="5">
    <source>
        <dbReference type="ARBA" id="ARBA00022982"/>
    </source>
</evidence>
<evidence type="ECO:0000256" key="7">
    <source>
        <dbReference type="ARBA" id="ARBA00031244"/>
    </source>
</evidence>
<evidence type="ECO:0000256" key="6">
    <source>
        <dbReference type="ARBA" id="ARBA00023004"/>
    </source>
</evidence>
<evidence type="ECO:0000256" key="8">
    <source>
        <dbReference type="PROSITE-ProRule" id="PRU00433"/>
    </source>
</evidence>
<feature type="signal peptide" evidence="9">
    <location>
        <begin position="1"/>
        <end position="25"/>
    </location>
</feature>
<evidence type="ECO:0000256" key="9">
    <source>
        <dbReference type="SAM" id="SignalP"/>
    </source>
</evidence>
<name>A0ABV4BC00_9GAMM</name>
<dbReference type="Pfam" id="PF00034">
    <property type="entry name" value="Cytochrom_C"/>
    <property type="match status" value="1"/>
</dbReference>
<dbReference type="RefSeq" id="WP_369665907.1">
    <property type="nucleotide sequence ID" value="NZ_JBDKXB010000003.1"/>
</dbReference>
<evidence type="ECO:0000313" key="12">
    <source>
        <dbReference type="Proteomes" id="UP001564408"/>
    </source>
</evidence>
<feature type="domain" description="Cytochrome c" evidence="10">
    <location>
        <begin position="15"/>
        <end position="106"/>
    </location>
</feature>
<dbReference type="InterPro" id="IPR002324">
    <property type="entry name" value="Cyt_c_ID"/>
</dbReference>
<dbReference type="Gene3D" id="1.10.760.10">
    <property type="entry name" value="Cytochrome c-like domain"/>
    <property type="match status" value="1"/>
</dbReference>
<evidence type="ECO:0000313" key="11">
    <source>
        <dbReference type="EMBL" id="MEY6431524.1"/>
    </source>
</evidence>
<accession>A0ABV4BC00</accession>
<keyword evidence="2" id="KW-0813">Transport</keyword>
<dbReference type="PROSITE" id="PS51007">
    <property type="entry name" value="CYTC"/>
    <property type="match status" value="1"/>
</dbReference>
<evidence type="ECO:0000259" key="10">
    <source>
        <dbReference type="PROSITE" id="PS51007"/>
    </source>
</evidence>
<keyword evidence="9" id="KW-0732">Signal</keyword>
<evidence type="ECO:0000256" key="3">
    <source>
        <dbReference type="ARBA" id="ARBA00022617"/>
    </source>
</evidence>
<organism evidence="11 12">
    <name type="scientific">Thioalkalicoccus limnaeus</name>
    <dbReference type="NCBI Taxonomy" id="120681"/>
    <lineage>
        <taxon>Bacteria</taxon>
        <taxon>Pseudomonadati</taxon>
        <taxon>Pseudomonadota</taxon>
        <taxon>Gammaproteobacteria</taxon>
        <taxon>Chromatiales</taxon>
        <taxon>Chromatiaceae</taxon>
        <taxon>Thioalkalicoccus</taxon>
    </lineage>
</organism>
<comment type="caution">
    <text evidence="11">The sequence shown here is derived from an EMBL/GenBank/DDBJ whole genome shotgun (WGS) entry which is preliminary data.</text>
</comment>
<dbReference type="PRINTS" id="PR00606">
    <property type="entry name" value="CYTCHROMECID"/>
</dbReference>
<keyword evidence="5" id="KW-0249">Electron transport</keyword>
<evidence type="ECO:0000256" key="4">
    <source>
        <dbReference type="ARBA" id="ARBA00022723"/>
    </source>
</evidence>
<evidence type="ECO:0000256" key="2">
    <source>
        <dbReference type="ARBA" id="ARBA00022448"/>
    </source>
</evidence>
<keyword evidence="3 8" id="KW-0349">Heme</keyword>
<protein>
    <recommendedName>
        <fullName evidence="1">Cytochrome c-551</fullName>
    </recommendedName>
    <alternativeName>
        <fullName evidence="7">Cytochrome c551</fullName>
    </alternativeName>
</protein>
<keyword evidence="6 8" id="KW-0408">Iron</keyword>
<proteinExistence type="predicted"/>
<dbReference type="SUPFAM" id="SSF46626">
    <property type="entry name" value="Cytochrome c"/>
    <property type="match status" value="1"/>
</dbReference>
<keyword evidence="4 8" id="KW-0479">Metal-binding</keyword>
<gene>
    <name evidence="11" type="ORF">ABC977_03775</name>
</gene>
<reference evidence="11 12" key="1">
    <citation type="submission" date="2024-05" db="EMBL/GenBank/DDBJ databases">
        <title>Genome Sequence and Characterization of the New Strain Purple Sulfur Bacterium of Genus Thioalkalicoccus.</title>
        <authorList>
            <person name="Bryantseva I.A."/>
            <person name="Kyndt J.A."/>
            <person name="Imhoff J.F."/>
        </authorList>
    </citation>
    <scope>NUCLEOTIDE SEQUENCE [LARGE SCALE GENOMIC DNA]</scope>
    <source>
        <strain evidence="11 12">Um2</strain>
    </source>
</reference>
<sequence>MKFLVKASCAGVIVVAVATAPLVLADEELATQSQCMVCHKMDEASIGPSYRDVAARYRGEEGAVEKLIVKVRDGGVGNWGQIPMPTNAWVGDEKIETLVKWVLSLE</sequence>
<dbReference type="InterPro" id="IPR036909">
    <property type="entry name" value="Cyt_c-like_dom_sf"/>
</dbReference>
<dbReference type="EMBL" id="JBDKXB010000003">
    <property type="protein sequence ID" value="MEY6431524.1"/>
    <property type="molecule type" value="Genomic_DNA"/>
</dbReference>
<feature type="chain" id="PRO_5047262375" description="Cytochrome c-551" evidence="9">
    <location>
        <begin position="26"/>
        <end position="106"/>
    </location>
</feature>